<gene>
    <name evidence="2" type="ORF">KP79_PYT03742</name>
</gene>
<reference evidence="2 3" key="1">
    <citation type="journal article" date="2017" name="Nat. Ecol. Evol.">
        <title>Scallop genome provides insights into evolution of bilaterian karyotype and development.</title>
        <authorList>
            <person name="Wang S."/>
            <person name="Zhang J."/>
            <person name="Jiao W."/>
            <person name="Li J."/>
            <person name="Xun X."/>
            <person name="Sun Y."/>
            <person name="Guo X."/>
            <person name="Huan P."/>
            <person name="Dong B."/>
            <person name="Zhang L."/>
            <person name="Hu X."/>
            <person name="Sun X."/>
            <person name="Wang J."/>
            <person name="Zhao C."/>
            <person name="Wang Y."/>
            <person name="Wang D."/>
            <person name="Huang X."/>
            <person name="Wang R."/>
            <person name="Lv J."/>
            <person name="Li Y."/>
            <person name="Zhang Z."/>
            <person name="Liu B."/>
            <person name="Lu W."/>
            <person name="Hui Y."/>
            <person name="Liang J."/>
            <person name="Zhou Z."/>
            <person name="Hou R."/>
            <person name="Li X."/>
            <person name="Liu Y."/>
            <person name="Li H."/>
            <person name="Ning X."/>
            <person name="Lin Y."/>
            <person name="Zhao L."/>
            <person name="Xing Q."/>
            <person name="Dou J."/>
            <person name="Li Y."/>
            <person name="Mao J."/>
            <person name="Guo H."/>
            <person name="Dou H."/>
            <person name="Li T."/>
            <person name="Mu C."/>
            <person name="Jiang W."/>
            <person name="Fu Q."/>
            <person name="Fu X."/>
            <person name="Miao Y."/>
            <person name="Liu J."/>
            <person name="Yu Q."/>
            <person name="Li R."/>
            <person name="Liao H."/>
            <person name="Li X."/>
            <person name="Kong Y."/>
            <person name="Jiang Z."/>
            <person name="Chourrout D."/>
            <person name="Li R."/>
            <person name="Bao Z."/>
        </authorList>
    </citation>
    <scope>NUCLEOTIDE SEQUENCE [LARGE SCALE GENOMIC DNA]</scope>
    <source>
        <strain evidence="2 3">PY_sf001</strain>
    </source>
</reference>
<evidence type="ECO:0000256" key="1">
    <source>
        <dbReference type="SAM" id="MobiDB-lite"/>
    </source>
</evidence>
<sequence length="294" mass="33731">MKRVLLYDYIEANLDVKRPRIGAIHCFSHESRISDLTMSLSSGDLPWGRSPRQFYNRQFSRSISNPGFDLYGNPLGVLIEEAEGRHLIRRETEPVWYPGIPEDHSYDNPVATSALNSYYEDCGLPVPSAKPRRKAPVVKSRSRGGFASTFLGNSAPDSDSSTQSELCNRMETVVHSPRRLPDMENSYWKSVNPKTVASMNQNSNSLSFNPDDPRSLSQHFEYDLYVTQREQEHETKRKIKSKKSFKELARKVIENGQDDGNLSTIKKSKKKKKKVGIHRQYECQLEKSKFNEEH</sequence>
<name>A0A210QAQ1_MIZYE</name>
<feature type="region of interest" description="Disordered" evidence="1">
    <location>
        <begin position="254"/>
        <end position="278"/>
    </location>
</feature>
<accession>A0A210QAQ1</accession>
<dbReference type="EMBL" id="NEDP02004395">
    <property type="protein sequence ID" value="OWF45813.1"/>
    <property type="molecule type" value="Genomic_DNA"/>
</dbReference>
<keyword evidence="3" id="KW-1185">Reference proteome</keyword>
<protein>
    <submittedName>
        <fullName evidence="2">Uncharacterized protein</fullName>
    </submittedName>
</protein>
<comment type="caution">
    <text evidence="2">The sequence shown here is derived from an EMBL/GenBank/DDBJ whole genome shotgun (WGS) entry which is preliminary data.</text>
</comment>
<dbReference type="Proteomes" id="UP000242188">
    <property type="component" value="Unassembled WGS sequence"/>
</dbReference>
<dbReference type="AlphaFoldDB" id="A0A210QAQ1"/>
<organism evidence="2 3">
    <name type="scientific">Mizuhopecten yessoensis</name>
    <name type="common">Japanese scallop</name>
    <name type="synonym">Patinopecten yessoensis</name>
    <dbReference type="NCBI Taxonomy" id="6573"/>
    <lineage>
        <taxon>Eukaryota</taxon>
        <taxon>Metazoa</taxon>
        <taxon>Spiralia</taxon>
        <taxon>Lophotrochozoa</taxon>
        <taxon>Mollusca</taxon>
        <taxon>Bivalvia</taxon>
        <taxon>Autobranchia</taxon>
        <taxon>Pteriomorphia</taxon>
        <taxon>Pectinida</taxon>
        <taxon>Pectinoidea</taxon>
        <taxon>Pectinidae</taxon>
        <taxon>Mizuhopecten</taxon>
    </lineage>
</organism>
<proteinExistence type="predicted"/>
<evidence type="ECO:0000313" key="2">
    <source>
        <dbReference type="EMBL" id="OWF45813.1"/>
    </source>
</evidence>
<evidence type="ECO:0000313" key="3">
    <source>
        <dbReference type="Proteomes" id="UP000242188"/>
    </source>
</evidence>
<feature type="compositionally biased region" description="Basic residues" evidence="1">
    <location>
        <begin position="266"/>
        <end position="277"/>
    </location>
</feature>